<evidence type="ECO:0008006" key="3">
    <source>
        <dbReference type="Google" id="ProtNLM"/>
    </source>
</evidence>
<evidence type="ECO:0000313" key="1">
    <source>
        <dbReference type="EMBL" id="KAF2033770.1"/>
    </source>
</evidence>
<feature type="non-terminal residue" evidence="1">
    <location>
        <position position="1"/>
    </location>
</feature>
<protein>
    <recommendedName>
        <fullName evidence="3">Nucleoside 2-deoxyribosyltransferase like</fullName>
    </recommendedName>
</protein>
<proteinExistence type="predicted"/>
<sequence length="189" mass="21562">LDGDVPDIFNQLIPSPKPALPQHPRFNHCKPPVVPKYNEYSVFTAGSIEMGAAVQWQERLVTHVCDLPITVCNPRRGTWDPNVDVKSSDPDFRDQVEWELEALQEATVICFFFDQDTLSPVTMLELGLQAKSRKVIMCCGEKFWRSGNVDMVCNLYNIPWVRTFEQLVPAVRAFLCYKGLEVDENDDVL</sequence>
<dbReference type="EMBL" id="ML978164">
    <property type="protein sequence ID" value="KAF2033770.1"/>
    <property type="molecule type" value="Genomic_DNA"/>
</dbReference>
<comment type="caution">
    <text evidence="1">The sequence shown here is derived from an EMBL/GenBank/DDBJ whole genome shotgun (WGS) entry which is preliminary data.</text>
</comment>
<dbReference type="AlphaFoldDB" id="A0A9P4HHQ4"/>
<dbReference type="OrthoDB" id="2893324at2759"/>
<accession>A0A9P4HHQ4</accession>
<dbReference type="InterPro" id="IPR039470">
    <property type="entry name" value="Nuc_deoxyri_tr2"/>
</dbReference>
<gene>
    <name evidence="1" type="ORF">EK21DRAFT_30374</name>
</gene>
<dbReference type="Gene3D" id="3.40.50.450">
    <property type="match status" value="1"/>
</dbReference>
<organism evidence="1 2">
    <name type="scientific">Setomelanomma holmii</name>
    <dbReference type="NCBI Taxonomy" id="210430"/>
    <lineage>
        <taxon>Eukaryota</taxon>
        <taxon>Fungi</taxon>
        <taxon>Dikarya</taxon>
        <taxon>Ascomycota</taxon>
        <taxon>Pezizomycotina</taxon>
        <taxon>Dothideomycetes</taxon>
        <taxon>Pleosporomycetidae</taxon>
        <taxon>Pleosporales</taxon>
        <taxon>Pleosporineae</taxon>
        <taxon>Phaeosphaeriaceae</taxon>
        <taxon>Setomelanomma</taxon>
    </lineage>
</organism>
<feature type="non-terminal residue" evidence="1">
    <location>
        <position position="189"/>
    </location>
</feature>
<evidence type="ECO:0000313" key="2">
    <source>
        <dbReference type="Proteomes" id="UP000799777"/>
    </source>
</evidence>
<dbReference type="Pfam" id="PF15891">
    <property type="entry name" value="Nuc_deoxyri_tr2"/>
    <property type="match status" value="1"/>
</dbReference>
<reference evidence="1" key="1">
    <citation type="journal article" date="2020" name="Stud. Mycol.">
        <title>101 Dothideomycetes genomes: a test case for predicting lifestyles and emergence of pathogens.</title>
        <authorList>
            <person name="Haridas S."/>
            <person name="Albert R."/>
            <person name="Binder M."/>
            <person name="Bloem J."/>
            <person name="Labutti K."/>
            <person name="Salamov A."/>
            <person name="Andreopoulos B."/>
            <person name="Baker S."/>
            <person name="Barry K."/>
            <person name="Bills G."/>
            <person name="Bluhm B."/>
            <person name="Cannon C."/>
            <person name="Castanera R."/>
            <person name="Culley D."/>
            <person name="Daum C."/>
            <person name="Ezra D."/>
            <person name="Gonzalez J."/>
            <person name="Henrissat B."/>
            <person name="Kuo A."/>
            <person name="Liang C."/>
            <person name="Lipzen A."/>
            <person name="Lutzoni F."/>
            <person name="Magnuson J."/>
            <person name="Mondo S."/>
            <person name="Nolan M."/>
            <person name="Ohm R."/>
            <person name="Pangilinan J."/>
            <person name="Park H.-J."/>
            <person name="Ramirez L."/>
            <person name="Alfaro M."/>
            <person name="Sun H."/>
            <person name="Tritt A."/>
            <person name="Yoshinaga Y."/>
            <person name="Zwiers L.-H."/>
            <person name="Turgeon B."/>
            <person name="Goodwin S."/>
            <person name="Spatafora J."/>
            <person name="Crous P."/>
            <person name="Grigoriev I."/>
        </authorList>
    </citation>
    <scope>NUCLEOTIDE SEQUENCE</scope>
    <source>
        <strain evidence="1">CBS 110217</strain>
    </source>
</reference>
<dbReference type="Proteomes" id="UP000799777">
    <property type="component" value="Unassembled WGS sequence"/>
</dbReference>
<keyword evidence="2" id="KW-1185">Reference proteome</keyword>
<name>A0A9P4HHQ4_9PLEO</name>